<keyword evidence="2" id="KW-1185">Reference proteome</keyword>
<sequence length="412" mass="46531">MKKLLFLSCLSALSFLKSQTQTWDKVECVMDDKMEASVNKSVTPSTNCGNNSPYFYNSNLYTPNSSDEIIYIKLNFIFLTKPDGTGNFEQNNPEHNQVIDDVVARMNYRLGNMGQPVAGCDGYGANNFTDTRIRVIVNKIWKVDPAWDFLYTGYDPSQGPLGGTAPLYPPSDNYYYSYYDNDPTIPQGINCVFSNNGQIYNELMSGNYSVPLIDGWAASEFPYYYTLNRKLRQFWPNLFNKYIQMKNFVVGNPTWGSPTWPTVREWYTGMGYTSFPHELGHNLSLSHTDCGSNIMSYDAGNHDYFSIQNISDMYRSASVSSVRQYFTQDSFKNADINITNSQTWDVNMRTYSNVDIDNNSSLLATCNLIMAPEGRIIVRDGSSFVMTGADVSAVNHAAWNGIKVEGNGYLLI</sequence>
<organism evidence="1 2">
    <name type="scientific">Chryseobacterium soldanellicola</name>
    <dbReference type="NCBI Taxonomy" id="311333"/>
    <lineage>
        <taxon>Bacteria</taxon>
        <taxon>Pseudomonadati</taxon>
        <taxon>Bacteroidota</taxon>
        <taxon>Flavobacteriia</taxon>
        <taxon>Flavobacteriales</taxon>
        <taxon>Weeksellaceae</taxon>
        <taxon>Chryseobacterium group</taxon>
        <taxon>Chryseobacterium</taxon>
    </lineage>
</organism>
<dbReference type="EMBL" id="FNKL01000002">
    <property type="protein sequence ID" value="SDQ34811.1"/>
    <property type="molecule type" value="Genomic_DNA"/>
</dbReference>
<dbReference type="RefSeq" id="WP_139166215.1">
    <property type="nucleotide sequence ID" value="NZ_FNKL01000002.1"/>
</dbReference>
<dbReference type="SUPFAM" id="SSF55486">
    <property type="entry name" value="Metalloproteases ('zincins'), catalytic domain"/>
    <property type="match status" value="1"/>
</dbReference>
<evidence type="ECO:0000313" key="2">
    <source>
        <dbReference type="Proteomes" id="UP000199627"/>
    </source>
</evidence>
<evidence type="ECO:0000313" key="1">
    <source>
        <dbReference type="EMBL" id="SDQ34811.1"/>
    </source>
</evidence>
<protein>
    <submittedName>
        <fullName evidence="1">Uncharacterized protein</fullName>
    </submittedName>
</protein>
<dbReference type="STRING" id="311333.SAMN05421664_1258"/>
<proteinExistence type="predicted"/>
<name>A0A1H1A5N8_9FLAO</name>
<gene>
    <name evidence="1" type="ORF">SAMN05421664_1258</name>
</gene>
<reference evidence="2" key="1">
    <citation type="submission" date="2016-10" db="EMBL/GenBank/DDBJ databases">
        <authorList>
            <person name="Varghese N."/>
            <person name="Submissions S."/>
        </authorList>
    </citation>
    <scope>NUCLEOTIDE SEQUENCE [LARGE SCALE GENOMIC DNA]</scope>
    <source>
        <strain evidence="2">DSM 17072</strain>
    </source>
</reference>
<dbReference type="Proteomes" id="UP000199627">
    <property type="component" value="Unassembled WGS sequence"/>
</dbReference>
<dbReference type="AlphaFoldDB" id="A0A1H1A5N8"/>
<accession>A0A1H1A5N8</accession>
<dbReference type="OrthoDB" id="1451456at2"/>